<dbReference type="InterPro" id="IPR035595">
    <property type="entry name" value="UDP_glycos_trans_CS"/>
</dbReference>
<dbReference type="CDD" id="cd03784">
    <property type="entry name" value="GT1_Gtf-like"/>
    <property type="match status" value="1"/>
</dbReference>
<dbReference type="PANTHER" id="PTHR11926">
    <property type="entry name" value="GLUCOSYL/GLUCURONOSYL TRANSFERASES"/>
    <property type="match status" value="1"/>
</dbReference>
<dbReference type="InterPro" id="IPR002213">
    <property type="entry name" value="UDP_glucos_trans"/>
</dbReference>
<keyword evidence="6" id="KW-1185">Reference proteome</keyword>
<dbReference type="EC" id="2.4.1.-" evidence="4"/>
<reference evidence="5 6" key="1">
    <citation type="submission" date="2024-01" db="EMBL/GenBank/DDBJ databases">
        <title>Genome assemblies of Stephania.</title>
        <authorList>
            <person name="Yang L."/>
        </authorList>
    </citation>
    <scope>NUCLEOTIDE SEQUENCE [LARGE SCALE GENOMIC DNA]</scope>
    <source>
        <strain evidence="5">YNDBR</strain>
        <tissue evidence="5">Leaf</tissue>
    </source>
</reference>
<dbReference type="PROSITE" id="PS00375">
    <property type="entry name" value="UDPGT"/>
    <property type="match status" value="1"/>
</dbReference>
<evidence type="ECO:0000256" key="4">
    <source>
        <dbReference type="RuleBase" id="RU362057"/>
    </source>
</evidence>
<gene>
    <name evidence="5" type="ORF">Syun_026539</name>
</gene>
<accession>A0AAP0HWL8</accession>
<dbReference type="EMBL" id="JBBNAF010000011">
    <property type="protein sequence ID" value="KAK9099494.1"/>
    <property type="molecule type" value="Genomic_DNA"/>
</dbReference>
<dbReference type="AlphaFoldDB" id="A0AAP0HWL8"/>
<dbReference type="FunFam" id="3.40.50.2000:FF:000019">
    <property type="entry name" value="Glycosyltransferase"/>
    <property type="match status" value="1"/>
</dbReference>
<dbReference type="SUPFAM" id="SSF53756">
    <property type="entry name" value="UDP-Glycosyltransferase/glycogen phosphorylase"/>
    <property type="match status" value="1"/>
</dbReference>
<evidence type="ECO:0000313" key="5">
    <source>
        <dbReference type="EMBL" id="KAK9099494.1"/>
    </source>
</evidence>
<comment type="caution">
    <text evidence="5">The sequence shown here is derived from an EMBL/GenBank/DDBJ whole genome shotgun (WGS) entry which is preliminary data.</text>
</comment>
<dbReference type="PANTHER" id="PTHR11926:SF1534">
    <property type="entry name" value="GLYCOSYLTRANSFERASE"/>
    <property type="match status" value="1"/>
</dbReference>
<dbReference type="Proteomes" id="UP001420932">
    <property type="component" value="Unassembled WGS sequence"/>
</dbReference>
<evidence type="ECO:0000256" key="2">
    <source>
        <dbReference type="ARBA" id="ARBA00022679"/>
    </source>
</evidence>
<dbReference type="GO" id="GO:0080043">
    <property type="term" value="F:quercetin 3-O-glucosyltransferase activity"/>
    <property type="evidence" value="ECO:0007669"/>
    <property type="project" value="TreeGrafter"/>
</dbReference>
<keyword evidence="3" id="KW-0328">Glycosyltransferase</keyword>
<keyword evidence="2 3" id="KW-0808">Transferase</keyword>
<name>A0AAP0HWL8_9MAGN</name>
<evidence type="ECO:0000256" key="1">
    <source>
        <dbReference type="ARBA" id="ARBA00009995"/>
    </source>
</evidence>
<dbReference type="Pfam" id="PF00201">
    <property type="entry name" value="UDPGT"/>
    <property type="match status" value="1"/>
</dbReference>
<organism evidence="5 6">
    <name type="scientific">Stephania yunnanensis</name>
    <dbReference type="NCBI Taxonomy" id="152371"/>
    <lineage>
        <taxon>Eukaryota</taxon>
        <taxon>Viridiplantae</taxon>
        <taxon>Streptophyta</taxon>
        <taxon>Embryophyta</taxon>
        <taxon>Tracheophyta</taxon>
        <taxon>Spermatophyta</taxon>
        <taxon>Magnoliopsida</taxon>
        <taxon>Ranunculales</taxon>
        <taxon>Menispermaceae</taxon>
        <taxon>Menispermoideae</taxon>
        <taxon>Cissampelideae</taxon>
        <taxon>Stephania</taxon>
    </lineage>
</organism>
<evidence type="ECO:0000256" key="3">
    <source>
        <dbReference type="RuleBase" id="RU003718"/>
    </source>
</evidence>
<comment type="similarity">
    <text evidence="1 3">Belongs to the UDP-glycosyltransferase family.</text>
</comment>
<protein>
    <recommendedName>
        <fullName evidence="4">Glycosyltransferase</fullName>
        <ecNumber evidence="4">2.4.1.-</ecNumber>
    </recommendedName>
</protein>
<evidence type="ECO:0000313" key="6">
    <source>
        <dbReference type="Proteomes" id="UP001420932"/>
    </source>
</evidence>
<dbReference type="GO" id="GO:0080044">
    <property type="term" value="F:quercetin 7-O-glucosyltransferase activity"/>
    <property type="evidence" value="ECO:0007669"/>
    <property type="project" value="TreeGrafter"/>
</dbReference>
<proteinExistence type="inferred from homology"/>
<dbReference type="Gene3D" id="3.40.50.2000">
    <property type="entry name" value="Glycogen Phosphorylase B"/>
    <property type="match status" value="2"/>
</dbReference>
<sequence>MLNPKHHYVVVSYPVHGHLNPALCFAKRLAGLGATVTFVTSISGYRRILNTTGATNTTSTTSTTTTTTNATFVDGAASINFATFDDGNGEEHGMPKNKETFLSEFKRAGSQALANLIQTFEHESCPATCLIYTPLLTWVVEVARKLGVSFAMLWIQPATLFAICHYYFNGYKDQILGVINNEEDQSCFVELPGLPKLTCRDLPSFLFPSNAHLYSITMFEELFECLKLETMITKLPPRLFVNTIEEMEITTLKMMQGMVDAIAVGPLISPSIFLGMVQSSHDCLEWLNSKDNASVVYVAFGSLHAPKRRQVEEIARGLVATGRPFVWVLRRAQQKAGATTSQGDEECVSSLIDEINKGEQGLVVDWCSQIEVLSHSSVGCFVSHCGWNSTFESLVAGVPIAAFPLWADQWTNAKLIEDVWEIGVRVQRAEDELVESEEIKRCVEMVMGEGMRGQDIRRNAKKWRDLARKTVEDNNGGSADTNLFEFLEEIAKDH</sequence>